<accession>A0AAD5QQ88</accession>
<organism evidence="2 3">
    <name type="scientific">Parelaphostrongylus tenuis</name>
    <name type="common">Meningeal worm</name>
    <dbReference type="NCBI Taxonomy" id="148309"/>
    <lineage>
        <taxon>Eukaryota</taxon>
        <taxon>Metazoa</taxon>
        <taxon>Ecdysozoa</taxon>
        <taxon>Nematoda</taxon>
        <taxon>Chromadorea</taxon>
        <taxon>Rhabditida</taxon>
        <taxon>Rhabditina</taxon>
        <taxon>Rhabditomorpha</taxon>
        <taxon>Strongyloidea</taxon>
        <taxon>Metastrongylidae</taxon>
        <taxon>Parelaphostrongylus</taxon>
    </lineage>
</organism>
<evidence type="ECO:0000313" key="3">
    <source>
        <dbReference type="Proteomes" id="UP001196413"/>
    </source>
</evidence>
<feature type="region of interest" description="Disordered" evidence="1">
    <location>
        <begin position="1"/>
        <end position="23"/>
    </location>
</feature>
<feature type="compositionally biased region" description="Basic and acidic residues" evidence="1">
    <location>
        <begin position="9"/>
        <end position="23"/>
    </location>
</feature>
<proteinExistence type="predicted"/>
<gene>
    <name evidence="2" type="ORF">KIN20_019581</name>
</gene>
<name>A0AAD5QQ88_PARTN</name>
<evidence type="ECO:0000313" key="2">
    <source>
        <dbReference type="EMBL" id="KAJ1360568.1"/>
    </source>
</evidence>
<comment type="caution">
    <text evidence="2">The sequence shown here is derived from an EMBL/GenBank/DDBJ whole genome shotgun (WGS) entry which is preliminary data.</text>
</comment>
<dbReference type="AlphaFoldDB" id="A0AAD5QQ88"/>
<reference evidence="2" key="1">
    <citation type="submission" date="2021-06" db="EMBL/GenBank/DDBJ databases">
        <title>Parelaphostrongylus tenuis whole genome reference sequence.</title>
        <authorList>
            <person name="Garwood T.J."/>
            <person name="Larsen P.A."/>
            <person name="Fountain-Jones N.M."/>
            <person name="Garbe J.R."/>
            <person name="Macchietto M.G."/>
            <person name="Kania S.A."/>
            <person name="Gerhold R.W."/>
            <person name="Richards J.E."/>
            <person name="Wolf T.M."/>
        </authorList>
    </citation>
    <scope>NUCLEOTIDE SEQUENCE</scope>
    <source>
        <strain evidence="2">MNPRO001-30</strain>
        <tissue evidence="2">Meninges</tissue>
    </source>
</reference>
<sequence>MFCDGAKSIADEKTMTDRHRQQSFVDDKRKHIHVQRKTLKRQAQTAVSELYADTVNDEFKARESEWWI</sequence>
<dbReference type="Proteomes" id="UP001196413">
    <property type="component" value="Unassembled WGS sequence"/>
</dbReference>
<dbReference type="EMBL" id="JAHQIW010003910">
    <property type="protein sequence ID" value="KAJ1360568.1"/>
    <property type="molecule type" value="Genomic_DNA"/>
</dbReference>
<evidence type="ECO:0000256" key="1">
    <source>
        <dbReference type="SAM" id="MobiDB-lite"/>
    </source>
</evidence>
<keyword evidence="3" id="KW-1185">Reference proteome</keyword>
<protein>
    <submittedName>
        <fullName evidence="2">Uncharacterized protein</fullName>
    </submittedName>
</protein>